<organism evidence="3 4">
    <name type="scientific">Moritella marina ATCC 15381</name>
    <dbReference type="NCBI Taxonomy" id="1202962"/>
    <lineage>
        <taxon>Bacteria</taxon>
        <taxon>Pseudomonadati</taxon>
        <taxon>Pseudomonadota</taxon>
        <taxon>Gammaproteobacteria</taxon>
        <taxon>Alteromonadales</taxon>
        <taxon>Moritellaceae</taxon>
        <taxon>Moritella</taxon>
    </lineage>
</organism>
<dbReference type="RefSeq" id="WP_019442862.1">
    <property type="nucleotide sequence ID" value="NZ_ALOE01000037.1"/>
</dbReference>
<dbReference type="EMBL" id="CP044399">
    <property type="protein sequence ID" value="QFI37170.1"/>
    <property type="molecule type" value="Genomic_DNA"/>
</dbReference>
<evidence type="ECO:0000313" key="4">
    <source>
        <dbReference type="Proteomes" id="UP000327424"/>
    </source>
</evidence>
<gene>
    <name evidence="3" type="ORF">FR932_04665</name>
</gene>
<dbReference type="OrthoDB" id="6402893at2"/>
<name>A0A5J6WJ60_MORMI</name>
<feature type="transmembrane region" description="Helical" evidence="1">
    <location>
        <begin position="111"/>
        <end position="133"/>
    </location>
</feature>
<dbReference type="KEGG" id="mmaa:FR932_04665"/>
<keyword evidence="2" id="KW-0732">Signal</keyword>
<evidence type="ECO:0000313" key="3">
    <source>
        <dbReference type="EMBL" id="QFI37170.1"/>
    </source>
</evidence>
<reference evidence="3 4" key="1">
    <citation type="submission" date="2019-09" db="EMBL/GenBank/DDBJ databases">
        <title>Hybrid Assembly of the complete Genome of the Deep-Sea Bacterium Moritella marina from long Nanopore and Illumina reads.</title>
        <authorList>
            <person name="Magin S."/>
            <person name="Georgoulis A."/>
            <person name="Papadimitriou K."/>
            <person name="Iliakis G."/>
            <person name="Vorgias C.E."/>
        </authorList>
    </citation>
    <scope>NUCLEOTIDE SEQUENCE [LARGE SCALE GENOMIC DNA]</scope>
    <source>
        <strain evidence="3 4">MP-1</strain>
    </source>
</reference>
<keyword evidence="1" id="KW-0472">Membrane</keyword>
<dbReference type="AlphaFoldDB" id="A0A5J6WJ60"/>
<evidence type="ECO:0000256" key="2">
    <source>
        <dbReference type="SAM" id="SignalP"/>
    </source>
</evidence>
<dbReference type="Proteomes" id="UP000327424">
    <property type="component" value="Chromosome"/>
</dbReference>
<feature type="signal peptide" evidence="2">
    <location>
        <begin position="1"/>
        <end position="16"/>
    </location>
</feature>
<feature type="chain" id="PRO_5023821891" evidence="2">
    <location>
        <begin position="17"/>
        <end position="381"/>
    </location>
</feature>
<accession>A0A5J6WJ60</accession>
<sequence length="381" mass="44339">MLRILVLFLVSFNLLASTIEQEYPQEIKQLKIEINETNSTLKILNNRITSSLDSNKEVVNQSRDLIKAVNESLRVKTVQNNQILDAFEKAKDMTAQEVDLSLSLEPDEYGIWMNFASALLIAIGSIAVTFLILKRTLAKETDVQLKGFELNLQEETKLSNSQISTQLAVATEQNKANHLLKMAEFRQAWINTFRDYISVYIKTVITLIDFHTVESSLFSSWDNLKRAERARDRFLLEKSVEAKQIREEEYKAEPVTNRQKLTNSVRDKLLIQASSEYQDFVENTANAKNGFERYKTELRDFKDLQSSITQQKTRIILMYGPDRTKIEDLIIERLNNIEEYLMFNSDRTFLPQGNVNKVHEYINELQHLVQIMLKIEWTKIK</sequence>
<keyword evidence="4" id="KW-1185">Reference proteome</keyword>
<evidence type="ECO:0000256" key="1">
    <source>
        <dbReference type="SAM" id="Phobius"/>
    </source>
</evidence>
<proteinExistence type="predicted"/>
<keyword evidence="1" id="KW-1133">Transmembrane helix</keyword>
<keyword evidence="1" id="KW-0812">Transmembrane</keyword>
<protein>
    <submittedName>
        <fullName evidence="3">Uncharacterized protein</fullName>
    </submittedName>
</protein>